<dbReference type="Pfam" id="PF00528">
    <property type="entry name" value="BPD_transp_1"/>
    <property type="match status" value="1"/>
</dbReference>
<keyword evidence="10" id="KW-1185">Reference proteome</keyword>
<evidence type="ECO:0000256" key="4">
    <source>
        <dbReference type="ARBA" id="ARBA00022692"/>
    </source>
</evidence>
<gene>
    <name evidence="9" type="ORF">CLV92_107194</name>
</gene>
<dbReference type="GO" id="GO:0055085">
    <property type="term" value="P:transmembrane transport"/>
    <property type="evidence" value="ECO:0007669"/>
    <property type="project" value="InterPro"/>
</dbReference>
<keyword evidence="2 7" id="KW-0813">Transport</keyword>
<name>A0A2S6IKI5_9ACTN</name>
<evidence type="ECO:0000256" key="5">
    <source>
        <dbReference type="ARBA" id="ARBA00022989"/>
    </source>
</evidence>
<evidence type="ECO:0000313" key="10">
    <source>
        <dbReference type="Proteomes" id="UP000239485"/>
    </source>
</evidence>
<dbReference type="Gene3D" id="1.10.3720.10">
    <property type="entry name" value="MetI-like"/>
    <property type="match status" value="1"/>
</dbReference>
<evidence type="ECO:0000259" key="8">
    <source>
        <dbReference type="PROSITE" id="PS50928"/>
    </source>
</evidence>
<feature type="transmembrane region" description="Helical" evidence="7">
    <location>
        <begin position="33"/>
        <end position="66"/>
    </location>
</feature>
<comment type="similarity">
    <text evidence="7">Belongs to the binding-protein-dependent transport system permease family.</text>
</comment>
<organism evidence="9 10">
    <name type="scientific">Kineococcus xinjiangensis</name>
    <dbReference type="NCBI Taxonomy" id="512762"/>
    <lineage>
        <taxon>Bacteria</taxon>
        <taxon>Bacillati</taxon>
        <taxon>Actinomycetota</taxon>
        <taxon>Actinomycetes</taxon>
        <taxon>Kineosporiales</taxon>
        <taxon>Kineosporiaceae</taxon>
        <taxon>Kineococcus</taxon>
    </lineage>
</organism>
<keyword evidence="6 7" id="KW-0472">Membrane</keyword>
<dbReference type="Proteomes" id="UP000239485">
    <property type="component" value="Unassembled WGS sequence"/>
</dbReference>
<dbReference type="InterPro" id="IPR000515">
    <property type="entry name" value="MetI-like"/>
</dbReference>
<feature type="transmembrane region" description="Helical" evidence="7">
    <location>
        <begin position="276"/>
        <end position="298"/>
    </location>
</feature>
<evidence type="ECO:0000256" key="7">
    <source>
        <dbReference type="RuleBase" id="RU363032"/>
    </source>
</evidence>
<feature type="transmembrane region" description="Helical" evidence="7">
    <location>
        <begin position="123"/>
        <end position="144"/>
    </location>
</feature>
<evidence type="ECO:0000256" key="1">
    <source>
        <dbReference type="ARBA" id="ARBA00004651"/>
    </source>
</evidence>
<dbReference type="PANTHER" id="PTHR30193:SF37">
    <property type="entry name" value="INNER MEMBRANE ABC TRANSPORTER PERMEASE PROTEIN YCJO"/>
    <property type="match status" value="1"/>
</dbReference>
<comment type="subcellular location">
    <subcellularLocation>
        <location evidence="1 7">Cell membrane</location>
        <topology evidence="1 7">Multi-pass membrane protein</topology>
    </subcellularLocation>
</comment>
<feature type="transmembrane region" description="Helical" evidence="7">
    <location>
        <begin position="173"/>
        <end position="194"/>
    </location>
</feature>
<dbReference type="PANTHER" id="PTHR30193">
    <property type="entry name" value="ABC TRANSPORTER PERMEASE PROTEIN"/>
    <property type="match status" value="1"/>
</dbReference>
<comment type="caution">
    <text evidence="9">The sequence shown here is derived from an EMBL/GenBank/DDBJ whole genome shotgun (WGS) entry which is preliminary data.</text>
</comment>
<accession>A0A2S6IKI5</accession>
<dbReference type="PROSITE" id="PS50928">
    <property type="entry name" value="ABC_TM1"/>
    <property type="match status" value="1"/>
</dbReference>
<feature type="transmembrane region" description="Helical" evidence="7">
    <location>
        <begin position="86"/>
        <end position="111"/>
    </location>
</feature>
<dbReference type="InterPro" id="IPR051393">
    <property type="entry name" value="ABC_transporter_permease"/>
</dbReference>
<keyword evidence="5 7" id="KW-1133">Transmembrane helix</keyword>
<feature type="domain" description="ABC transmembrane type-1" evidence="8">
    <location>
        <begin position="90"/>
        <end position="300"/>
    </location>
</feature>
<feature type="transmembrane region" description="Helical" evidence="7">
    <location>
        <begin position="230"/>
        <end position="256"/>
    </location>
</feature>
<evidence type="ECO:0000256" key="2">
    <source>
        <dbReference type="ARBA" id="ARBA00022448"/>
    </source>
</evidence>
<dbReference type="EMBL" id="PTJD01000007">
    <property type="protein sequence ID" value="PPK94691.1"/>
    <property type="molecule type" value="Genomic_DNA"/>
</dbReference>
<dbReference type="CDD" id="cd06261">
    <property type="entry name" value="TM_PBP2"/>
    <property type="match status" value="1"/>
</dbReference>
<protein>
    <submittedName>
        <fullName evidence="9">Raffinose/stachyose/melibiose transport system permease protein</fullName>
    </submittedName>
</protein>
<dbReference type="InterPro" id="IPR035906">
    <property type="entry name" value="MetI-like_sf"/>
</dbReference>
<evidence type="ECO:0000256" key="3">
    <source>
        <dbReference type="ARBA" id="ARBA00022475"/>
    </source>
</evidence>
<dbReference type="GO" id="GO:0005886">
    <property type="term" value="C:plasma membrane"/>
    <property type="evidence" value="ECO:0007669"/>
    <property type="project" value="UniProtKB-SubCell"/>
</dbReference>
<dbReference type="AlphaFoldDB" id="A0A2S6IKI5"/>
<keyword evidence="3" id="KW-1003">Cell membrane</keyword>
<reference evidence="9 10" key="1">
    <citation type="submission" date="2018-02" db="EMBL/GenBank/DDBJ databases">
        <title>Genomic Encyclopedia of Archaeal and Bacterial Type Strains, Phase II (KMG-II): from individual species to whole genera.</title>
        <authorList>
            <person name="Goeker M."/>
        </authorList>
    </citation>
    <scope>NUCLEOTIDE SEQUENCE [LARGE SCALE GENOMIC DNA]</scope>
    <source>
        <strain evidence="9 10">DSM 22857</strain>
    </source>
</reference>
<evidence type="ECO:0000256" key="6">
    <source>
        <dbReference type="ARBA" id="ARBA00023136"/>
    </source>
</evidence>
<proteinExistence type="inferred from homology"/>
<evidence type="ECO:0000313" key="9">
    <source>
        <dbReference type="EMBL" id="PPK94691.1"/>
    </source>
</evidence>
<dbReference type="SUPFAM" id="SSF161098">
    <property type="entry name" value="MetI-like"/>
    <property type="match status" value="1"/>
</dbReference>
<keyword evidence="4 7" id="KW-0812">Transmembrane</keyword>
<sequence>MSSAAPVATGGVGAIPPVPAAPVTATGRRTGSLVWLVLPALLFFIAFGIVPLVGVLVLSFTSWSGIGDITFTGLTSWRAVLADPGLLHALWVTFLVMALSWLFQTPVSLLIGVFTAGRQRYRAFLAVLYFIPLLLSSAAVAIVYKALLDPNFGIGAGLGLDVLRQNWLGDPTLALAVVVFIVSWQFVPFHSLIYQGGVRQIPASMYEAAQIDGAGKVRQFFSITLPQLKYTIITSSTLMVVGSLTFFDLIWVLTAGGPGDATRVLALDMYVRGFRASQMGLASVIAVILVAVGLLLALGLQRLGGRDAGASQLEGA</sequence>